<dbReference type="RefSeq" id="WP_368503215.1">
    <property type="nucleotide sequence ID" value="NZ_CP162551.1"/>
</dbReference>
<organism evidence="1">
    <name type="scientific">Alkalihalophilus sp. As8PL</name>
    <dbReference type="NCBI Taxonomy" id="3237103"/>
    <lineage>
        <taxon>Bacteria</taxon>
        <taxon>Bacillati</taxon>
        <taxon>Bacillota</taxon>
        <taxon>Bacilli</taxon>
        <taxon>Bacillales</taxon>
        <taxon>Bacillaceae</taxon>
        <taxon>Alkalihalophilus</taxon>
    </lineage>
</organism>
<protein>
    <submittedName>
        <fullName evidence="1">Uncharacterized protein</fullName>
    </submittedName>
</protein>
<name>A0AB39BQI9_9BACI</name>
<evidence type="ECO:0000313" key="1">
    <source>
        <dbReference type="EMBL" id="XDI35671.1"/>
    </source>
</evidence>
<dbReference type="EMBL" id="CP162551">
    <property type="protein sequence ID" value="XDI35671.1"/>
    <property type="molecule type" value="Genomic_DNA"/>
</dbReference>
<accession>A0AB39BQI9</accession>
<reference evidence="1" key="1">
    <citation type="submission" date="2024-07" db="EMBL/GenBank/DDBJ databases">
        <title>Identification and characteristics of an arsenic-resistant bacterial isolate, which belongs to a novel species.</title>
        <authorList>
            <person name="Juszczyk A."/>
            <person name="Kowalczyk A."/>
            <person name="Was K."/>
            <person name="Kosowicz W."/>
            <person name="Budzyn A."/>
            <person name="Latowski D."/>
        </authorList>
    </citation>
    <scope>NUCLEOTIDE SEQUENCE</scope>
    <source>
        <strain evidence="1">As8PL</strain>
    </source>
</reference>
<proteinExistence type="predicted"/>
<dbReference type="InterPro" id="IPR058930">
    <property type="entry name" value="YwzD"/>
</dbReference>
<dbReference type="AlphaFoldDB" id="A0AB39BQI9"/>
<dbReference type="Pfam" id="PF26162">
    <property type="entry name" value="YwzD"/>
    <property type="match status" value="1"/>
</dbReference>
<sequence length="48" mass="5392">MGAFSQEQLKELLKQTHKKGSETSDLTSKQLVEEIATILRSFVNGEKI</sequence>
<gene>
    <name evidence="1" type="ORF">AB3N04_13230</name>
</gene>